<proteinExistence type="inferred from homology"/>
<dbReference type="InterPro" id="IPR029064">
    <property type="entry name" value="Ribosomal_eL30-like_sf"/>
</dbReference>
<keyword evidence="3" id="KW-0489">Methyltransferase</keyword>
<evidence type="ECO:0000256" key="3">
    <source>
        <dbReference type="ARBA" id="ARBA00022603"/>
    </source>
</evidence>
<feature type="compositionally biased region" description="Low complexity" evidence="6">
    <location>
        <begin position="222"/>
        <end position="246"/>
    </location>
</feature>
<feature type="compositionally biased region" description="Low complexity" evidence="6">
    <location>
        <begin position="159"/>
        <end position="169"/>
    </location>
</feature>
<comment type="similarity">
    <text evidence="1">Belongs to the class IV-like SAM-binding methyltransferase superfamily. RNA methyltransferase TrmH family.</text>
</comment>
<accession>D3BCB8</accession>
<keyword evidence="2" id="KW-0698">rRNA processing</keyword>
<feature type="compositionally biased region" description="Low complexity" evidence="6">
    <location>
        <begin position="29"/>
        <end position="45"/>
    </location>
</feature>
<evidence type="ECO:0000256" key="6">
    <source>
        <dbReference type="SAM" id="MobiDB-lite"/>
    </source>
</evidence>
<dbReference type="GO" id="GO:0016435">
    <property type="term" value="F:rRNA (guanine) methyltransferase activity"/>
    <property type="evidence" value="ECO:0007669"/>
    <property type="project" value="TreeGrafter"/>
</dbReference>
<evidence type="ECO:0000256" key="1">
    <source>
        <dbReference type="ARBA" id="ARBA00007228"/>
    </source>
</evidence>
<dbReference type="InParanoid" id="D3BCB8"/>
<dbReference type="InterPro" id="IPR001537">
    <property type="entry name" value="SpoU_MeTrfase"/>
</dbReference>
<dbReference type="InterPro" id="IPR029026">
    <property type="entry name" value="tRNA_m1G_MTases_N"/>
</dbReference>
<dbReference type="GeneID" id="31361626"/>
<dbReference type="Proteomes" id="UP000001396">
    <property type="component" value="Unassembled WGS sequence"/>
</dbReference>
<feature type="region of interest" description="Disordered" evidence="6">
    <location>
        <begin position="220"/>
        <end position="246"/>
    </location>
</feature>
<feature type="compositionally biased region" description="Low complexity" evidence="6">
    <location>
        <begin position="65"/>
        <end position="74"/>
    </location>
</feature>
<evidence type="ECO:0000259" key="7">
    <source>
        <dbReference type="Pfam" id="PF00588"/>
    </source>
</evidence>
<dbReference type="EMBL" id="ADBJ01000027">
    <property type="protein sequence ID" value="EFA80908.1"/>
    <property type="molecule type" value="Genomic_DNA"/>
</dbReference>
<dbReference type="RefSeq" id="XP_020433026.1">
    <property type="nucleotide sequence ID" value="XM_020577006.1"/>
</dbReference>
<evidence type="ECO:0000256" key="2">
    <source>
        <dbReference type="ARBA" id="ARBA00022552"/>
    </source>
</evidence>
<dbReference type="InterPro" id="IPR047182">
    <property type="entry name" value="MRM1"/>
</dbReference>
<dbReference type="FunCoup" id="D3BCB8">
    <property type="interactions" value="25"/>
</dbReference>
<feature type="compositionally biased region" description="Basic and acidic residues" evidence="6">
    <location>
        <begin position="93"/>
        <end position="108"/>
    </location>
</feature>
<dbReference type="PANTHER" id="PTHR46103">
    <property type="entry name" value="RRNA METHYLTRANSFERASE 1, MITOCHONDRIAL"/>
    <property type="match status" value="1"/>
</dbReference>
<dbReference type="STRING" id="670386.D3BCB8"/>
<feature type="compositionally biased region" description="Basic and acidic residues" evidence="6">
    <location>
        <begin position="50"/>
        <end position="64"/>
    </location>
</feature>
<sequence>MLTIRSLSSTFKTCFNYSSSVLLTNNNRYLSTSTSSSSSEGRTSRVQFKKNLDKKVYGNEKNSDRSSSSSSSKKTSIKFERNQSLDDDFNGFEDGKQSSSRRLDKDYKSNSSNNNKNKPRDNYNRDRNRDSYRDRDNGDSRSRDTRKYRGDRDDRKYNKWNNNNYNNNNNDVYKYSLTGEGLFGVNPIWVALYADNRSFNRLYILESLYHKLQDYIKDQENDLNNNNNNNNNNNDNNNSNTYQPTDLNRLNDIIDDLDESDKTNNDNDDDEMKRVITMSKTTKKNKFNINRDKKNIGALVDILKKCEQLEVEIVPVDKQRLDVFSKFRVHQGLVLDCSPLTITTLTGLSVPDMTEFEADNRYPLIIALDELWDPQNTGAIVRTCHYFGLDGVIVTDKGSIPVSPFASKSSSGAIEEFPIFKCLSLASFLQASKARGWHIIGTSVSDPESKDITNVKIDKPTVLVIGNEGYGLKDKVVSHCNEMIMIKGLQRSSNEKIDSLNASVTTGILIHHLQSTNKIK</sequence>
<dbReference type="SUPFAM" id="SSF75217">
    <property type="entry name" value="alpha/beta knot"/>
    <property type="match status" value="1"/>
</dbReference>
<dbReference type="OMA" id="QETNNYR"/>
<feature type="domain" description="tRNA/rRNA methyltransferase SpoU type" evidence="7">
    <location>
        <begin position="364"/>
        <end position="511"/>
    </location>
</feature>
<dbReference type="InterPro" id="IPR047261">
    <property type="entry name" value="MRM1_MeTrfase_dom"/>
</dbReference>
<evidence type="ECO:0000256" key="5">
    <source>
        <dbReference type="ARBA" id="ARBA00022691"/>
    </source>
</evidence>
<dbReference type="InterPro" id="IPR029028">
    <property type="entry name" value="Alpha/beta_knot_MTases"/>
</dbReference>
<dbReference type="Gene3D" id="3.40.1280.10">
    <property type="match status" value="1"/>
</dbReference>
<keyword evidence="5" id="KW-0949">S-adenosyl-L-methionine</keyword>
<dbReference type="Pfam" id="PF00588">
    <property type="entry name" value="SpoU_methylase"/>
    <property type="match status" value="1"/>
</dbReference>
<keyword evidence="9" id="KW-1185">Reference proteome</keyword>
<dbReference type="CDD" id="cd18105">
    <property type="entry name" value="SpoU-like_MRM1"/>
    <property type="match status" value="1"/>
</dbReference>
<keyword evidence="4" id="KW-0808">Transferase</keyword>
<evidence type="ECO:0000256" key="4">
    <source>
        <dbReference type="ARBA" id="ARBA00022679"/>
    </source>
</evidence>
<evidence type="ECO:0000313" key="8">
    <source>
        <dbReference type="EMBL" id="EFA80908.1"/>
    </source>
</evidence>
<feature type="region of interest" description="Disordered" evidence="6">
    <location>
        <begin position="29"/>
        <end position="169"/>
    </location>
</feature>
<organism evidence="8 9">
    <name type="scientific">Heterostelium pallidum (strain ATCC 26659 / Pp 5 / PN500)</name>
    <name type="common">Cellular slime mold</name>
    <name type="synonym">Polysphondylium pallidum</name>
    <dbReference type="NCBI Taxonomy" id="670386"/>
    <lineage>
        <taxon>Eukaryota</taxon>
        <taxon>Amoebozoa</taxon>
        <taxon>Evosea</taxon>
        <taxon>Eumycetozoa</taxon>
        <taxon>Dictyostelia</taxon>
        <taxon>Acytosteliales</taxon>
        <taxon>Acytosteliaceae</taxon>
        <taxon>Heterostelium</taxon>
    </lineage>
</organism>
<protein>
    <recommendedName>
        <fullName evidence="7">tRNA/rRNA methyltransferase SpoU type domain-containing protein</fullName>
    </recommendedName>
</protein>
<name>D3BCB8_HETP5</name>
<reference evidence="8 9" key="1">
    <citation type="journal article" date="2011" name="Genome Res.">
        <title>Phylogeny-wide analysis of social amoeba genomes highlights ancient origins for complex intercellular communication.</title>
        <authorList>
            <person name="Heidel A.J."/>
            <person name="Lawal H.M."/>
            <person name="Felder M."/>
            <person name="Schilde C."/>
            <person name="Helps N.R."/>
            <person name="Tunggal B."/>
            <person name="Rivero F."/>
            <person name="John U."/>
            <person name="Schleicher M."/>
            <person name="Eichinger L."/>
            <person name="Platzer M."/>
            <person name="Noegel A.A."/>
            <person name="Schaap P."/>
            <person name="Gloeckner G."/>
        </authorList>
    </citation>
    <scope>NUCLEOTIDE SEQUENCE [LARGE SCALE GENOMIC DNA]</scope>
    <source>
        <strain evidence="9">ATCC 26659 / Pp 5 / PN500</strain>
    </source>
</reference>
<feature type="compositionally biased region" description="Basic and acidic residues" evidence="6">
    <location>
        <begin position="118"/>
        <end position="157"/>
    </location>
</feature>
<gene>
    <name evidence="8" type="ORF">PPL_06143</name>
</gene>
<comment type="caution">
    <text evidence="8">The sequence shown here is derived from an EMBL/GenBank/DDBJ whole genome shotgun (WGS) entry which is preliminary data.</text>
</comment>
<dbReference type="Gene3D" id="3.30.1330.30">
    <property type="match status" value="1"/>
</dbReference>
<evidence type="ECO:0000313" key="9">
    <source>
        <dbReference type="Proteomes" id="UP000001396"/>
    </source>
</evidence>
<dbReference type="AlphaFoldDB" id="D3BCB8"/>
<dbReference type="PANTHER" id="PTHR46103:SF1">
    <property type="entry name" value="RRNA METHYLTRANSFERASE 1, MITOCHONDRIAL"/>
    <property type="match status" value="1"/>
</dbReference>
<dbReference type="GO" id="GO:0003723">
    <property type="term" value="F:RNA binding"/>
    <property type="evidence" value="ECO:0007669"/>
    <property type="project" value="InterPro"/>
</dbReference>
<dbReference type="GO" id="GO:0005739">
    <property type="term" value="C:mitochondrion"/>
    <property type="evidence" value="ECO:0007669"/>
    <property type="project" value="TreeGrafter"/>
</dbReference>